<dbReference type="Pfam" id="PF04828">
    <property type="entry name" value="GFA"/>
    <property type="match status" value="1"/>
</dbReference>
<dbReference type="PANTHER" id="PTHR28620:SF1">
    <property type="entry name" value="CENP-V_GFA DOMAIN-CONTAINING PROTEIN"/>
    <property type="match status" value="1"/>
</dbReference>
<dbReference type="EMBL" id="JACOGG010000002">
    <property type="protein sequence ID" value="MBC3934318.1"/>
    <property type="molecule type" value="Genomic_DNA"/>
</dbReference>
<dbReference type="AlphaFoldDB" id="A0A923I689"/>
<dbReference type="Proteomes" id="UP000612361">
    <property type="component" value="Unassembled WGS sequence"/>
</dbReference>
<dbReference type="Gene3D" id="2.170.150.70">
    <property type="match status" value="1"/>
</dbReference>
<dbReference type="SUPFAM" id="SSF51316">
    <property type="entry name" value="Mss4-like"/>
    <property type="match status" value="1"/>
</dbReference>
<evidence type="ECO:0000256" key="2">
    <source>
        <dbReference type="ARBA" id="ARBA00022723"/>
    </source>
</evidence>
<dbReference type="InterPro" id="IPR006913">
    <property type="entry name" value="CENP-V/GFA"/>
</dbReference>
<reference evidence="5" key="1">
    <citation type="submission" date="2020-08" db="EMBL/GenBank/DDBJ databases">
        <title>Novel species isolated from subtropical streams in China.</title>
        <authorList>
            <person name="Lu H."/>
        </authorList>
    </citation>
    <scope>NUCLEOTIDE SEQUENCE</scope>
    <source>
        <strain evidence="5">CY7W</strain>
    </source>
</reference>
<evidence type="ECO:0000256" key="3">
    <source>
        <dbReference type="ARBA" id="ARBA00022833"/>
    </source>
</evidence>
<dbReference type="PROSITE" id="PS51891">
    <property type="entry name" value="CENP_V_GFA"/>
    <property type="match status" value="1"/>
</dbReference>
<name>A0A923I689_9BURK</name>
<gene>
    <name evidence="5" type="ORF">H8K47_02980</name>
</gene>
<feature type="domain" description="CENP-V/GFA" evidence="4">
    <location>
        <begin position="10"/>
        <end position="124"/>
    </location>
</feature>
<keyword evidence="3" id="KW-0862">Zinc</keyword>
<keyword evidence="6" id="KW-1185">Reference proteome</keyword>
<evidence type="ECO:0000313" key="5">
    <source>
        <dbReference type="EMBL" id="MBC3934318.1"/>
    </source>
</evidence>
<dbReference type="GO" id="GO:0016846">
    <property type="term" value="F:carbon-sulfur lyase activity"/>
    <property type="evidence" value="ECO:0007669"/>
    <property type="project" value="InterPro"/>
</dbReference>
<protein>
    <submittedName>
        <fullName evidence="5">GFA family protein</fullName>
    </submittedName>
</protein>
<dbReference type="GO" id="GO:0046872">
    <property type="term" value="F:metal ion binding"/>
    <property type="evidence" value="ECO:0007669"/>
    <property type="project" value="UniProtKB-KW"/>
</dbReference>
<evidence type="ECO:0000256" key="1">
    <source>
        <dbReference type="ARBA" id="ARBA00005495"/>
    </source>
</evidence>
<accession>A0A923I689</accession>
<dbReference type="InterPro" id="IPR011057">
    <property type="entry name" value="Mss4-like_sf"/>
</dbReference>
<organism evidence="5 6">
    <name type="scientific">Undibacterium rugosum</name>
    <dbReference type="NCBI Taxonomy" id="2762291"/>
    <lineage>
        <taxon>Bacteria</taxon>
        <taxon>Pseudomonadati</taxon>
        <taxon>Pseudomonadota</taxon>
        <taxon>Betaproteobacteria</taxon>
        <taxon>Burkholderiales</taxon>
        <taxon>Oxalobacteraceae</taxon>
        <taxon>Undibacterium</taxon>
    </lineage>
</organism>
<comment type="similarity">
    <text evidence="1">Belongs to the Gfa family.</text>
</comment>
<comment type="caution">
    <text evidence="5">The sequence shown here is derived from an EMBL/GenBank/DDBJ whole genome shotgun (WGS) entry which is preliminary data.</text>
</comment>
<keyword evidence="2" id="KW-0479">Metal-binding</keyword>
<evidence type="ECO:0000313" key="6">
    <source>
        <dbReference type="Proteomes" id="UP000612361"/>
    </source>
</evidence>
<dbReference type="PANTHER" id="PTHR28620">
    <property type="entry name" value="CENTROMERE PROTEIN V"/>
    <property type="match status" value="1"/>
</dbReference>
<sequence>MKPDNSMLQLVATCHCGAVQISVPAMPEFVVECNCSICRRNGARWAFYRADMVQMVGHPEHSTQYLWGARSICTMHCKICGCATHWETINGGPADRVGVNSRLFDPELLEGIRIRHFDGADSWTYVD</sequence>
<dbReference type="InterPro" id="IPR052355">
    <property type="entry name" value="CENP-V-like"/>
</dbReference>
<evidence type="ECO:0000259" key="4">
    <source>
        <dbReference type="PROSITE" id="PS51891"/>
    </source>
</evidence>
<proteinExistence type="inferred from homology"/>